<reference evidence="1 2" key="1">
    <citation type="journal article" date="2017" name="Genome Announc.">
        <title>Draft Genome Sequence of Romboutsia weinsteinii sp. nov. Strain CCRI-19649(T) Isolated from Surface Water.</title>
        <authorList>
            <person name="Maheux A.F."/>
            <person name="Boudreau D.K."/>
            <person name="Berube E."/>
            <person name="Boissinot M."/>
            <person name="Cantin P."/>
            <person name="Raymond F."/>
            <person name="Corbeil J."/>
            <person name="Omar R.F."/>
            <person name="Bergeron M.G."/>
        </authorList>
    </citation>
    <scope>NUCLEOTIDE SEQUENCE [LARGE SCALE GENOMIC DNA]</scope>
    <source>
        <strain evidence="1 2">CCRI-19649</strain>
    </source>
</reference>
<protein>
    <submittedName>
        <fullName evidence="1">Histidine phosphatase family protein</fullName>
    </submittedName>
</protein>
<dbReference type="GO" id="GO:0016791">
    <property type="term" value="F:phosphatase activity"/>
    <property type="evidence" value="ECO:0007669"/>
    <property type="project" value="TreeGrafter"/>
</dbReference>
<gene>
    <name evidence="1" type="ORF">CHL78_007000</name>
</gene>
<dbReference type="GO" id="GO:0005737">
    <property type="term" value="C:cytoplasm"/>
    <property type="evidence" value="ECO:0007669"/>
    <property type="project" value="TreeGrafter"/>
</dbReference>
<organism evidence="1 2">
    <name type="scientific">Romboutsia weinsteinii</name>
    <dbReference type="NCBI Taxonomy" id="2020949"/>
    <lineage>
        <taxon>Bacteria</taxon>
        <taxon>Bacillati</taxon>
        <taxon>Bacillota</taxon>
        <taxon>Clostridia</taxon>
        <taxon>Peptostreptococcales</taxon>
        <taxon>Peptostreptococcaceae</taxon>
        <taxon>Romboutsia</taxon>
    </lineage>
</organism>
<dbReference type="Pfam" id="PF00300">
    <property type="entry name" value="His_Phos_1"/>
    <property type="match status" value="1"/>
</dbReference>
<evidence type="ECO:0000313" key="1">
    <source>
        <dbReference type="EMBL" id="RDY28043.1"/>
    </source>
</evidence>
<dbReference type="EMBL" id="NOJY02000009">
    <property type="protein sequence ID" value="RDY28043.1"/>
    <property type="molecule type" value="Genomic_DNA"/>
</dbReference>
<dbReference type="InterPro" id="IPR029033">
    <property type="entry name" value="His_PPase_superfam"/>
</dbReference>
<comment type="caution">
    <text evidence="1">The sequence shown here is derived from an EMBL/GenBank/DDBJ whole genome shotgun (WGS) entry which is preliminary data.</text>
</comment>
<accession>A0A371J5S7</accession>
<dbReference type="AlphaFoldDB" id="A0A371J5S7"/>
<dbReference type="PANTHER" id="PTHR48100:SF59">
    <property type="entry name" value="ADENOSYLCOBALAMIN_ALPHA-RIBAZOLE PHOSPHATASE"/>
    <property type="match status" value="1"/>
</dbReference>
<dbReference type="SUPFAM" id="SSF53254">
    <property type="entry name" value="Phosphoglycerate mutase-like"/>
    <property type="match status" value="1"/>
</dbReference>
<name>A0A371J5S7_9FIRM</name>
<keyword evidence="2" id="KW-1185">Reference proteome</keyword>
<dbReference type="RefSeq" id="WP_094366102.1">
    <property type="nucleotide sequence ID" value="NZ_NOJY02000009.1"/>
</dbReference>
<dbReference type="InterPro" id="IPR013078">
    <property type="entry name" value="His_Pase_superF_clade-1"/>
</dbReference>
<dbReference type="OrthoDB" id="9781415at2"/>
<dbReference type="CDD" id="cd07067">
    <property type="entry name" value="HP_PGM_like"/>
    <property type="match status" value="1"/>
</dbReference>
<evidence type="ECO:0000313" key="2">
    <source>
        <dbReference type="Proteomes" id="UP000215694"/>
    </source>
</evidence>
<proteinExistence type="predicted"/>
<dbReference type="PANTHER" id="PTHR48100">
    <property type="entry name" value="BROAD-SPECIFICITY PHOSPHATASE YOR283W-RELATED"/>
    <property type="match status" value="1"/>
</dbReference>
<dbReference type="Gene3D" id="3.40.50.1240">
    <property type="entry name" value="Phosphoglycerate mutase-like"/>
    <property type="match status" value="1"/>
</dbReference>
<dbReference type="SMART" id="SM00855">
    <property type="entry name" value="PGAM"/>
    <property type="match status" value="1"/>
</dbReference>
<sequence>MSKIYFVRHATPDYSVHDDSIRPLTDKGVDDSKKVTEFLSDKDIHKIYSSPYKRSVDTVSDFAKKYNLDIELIDDFRERKISDYWIDDFKSYSKNQWEDFDYKLEHGESLREVQVRNINELRKILKNHSGENIVIGTHGTALSTIINFYKSDFEYSEFKRISGIMPWIVCINFDNDRVVDIEEFICETIEFI</sequence>
<dbReference type="InterPro" id="IPR050275">
    <property type="entry name" value="PGM_Phosphatase"/>
</dbReference>
<dbReference type="Proteomes" id="UP000215694">
    <property type="component" value="Unassembled WGS sequence"/>
</dbReference>